<dbReference type="EMBL" id="LJSK01000285">
    <property type="protein sequence ID" value="KPI84147.1"/>
    <property type="molecule type" value="Genomic_DNA"/>
</dbReference>
<dbReference type="AlphaFoldDB" id="A0A0N0P3X1"/>
<feature type="region of interest" description="Disordered" evidence="1">
    <location>
        <begin position="196"/>
        <end position="368"/>
    </location>
</feature>
<reference evidence="2 3" key="1">
    <citation type="journal article" date="2015" name="PLoS Pathog.">
        <title>Leptomonas seymouri: Adaptations to the Dixenous Life Cycle Analyzed by Genome Sequencing, Transcriptome Profiling and Co-infection with Leishmania donovani.</title>
        <authorList>
            <person name="Kraeva N."/>
            <person name="Butenko A."/>
            <person name="Hlavacova J."/>
            <person name="Kostygov A."/>
            <person name="Myskova J."/>
            <person name="Grybchuk D."/>
            <person name="Lestinova T."/>
            <person name="Votypka J."/>
            <person name="Volf P."/>
            <person name="Opperdoes F."/>
            <person name="Flegontov P."/>
            <person name="Lukes J."/>
            <person name="Yurchenko V."/>
        </authorList>
    </citation>
    <scope>NUCLEOTIDE SEQUENCE [LARGE SCALE GENOMIC DNA]</scope>
    <source>
        <strain evidence="2 3">ATCC 30220</strain>
    </source>
</reference>
<accession>A0A0N0P3X1</accession>
<feature type="region of interest" description="Disordered" evidence="1">
    <location>
        <begin position="1"/>
        <end position="50"/>
    </location>
</feature>
<sequence length="368" mass="38560">MESGKDSSTKRRAKSSTSGASKNAAFRASNRQGQQQQQQKLTSDSEPAAPQSIEDVARLFIGDAAVVEEFVKANSIAAQCQRGVKRPRDAPASVPTEAVNTQLQQKKSAGDQTAGPLASSTRHLVRSAVAAGTKKERRGQAKKSDVKAEGAGAEVADEDVALSRAVQAQALSFLQRLSPSRSKAFWGLRDVAQGNAPKAVRLSSSSAAAAGPASPPTSSKSSRKGAFKEKGKKKHRVLADDGEELWRVGGPYLASDDEESGGGDGRYFGGRFKPPARGGDDDSDINSDPLSSSASTSSEPSLVTDSSEDDMVEDESDPVSAYSSDDGHGNEVRTKGKCGSASKGGRGMHRGGGRLFQSGDDIWDDEDD</sequence>
<keyword evidence="3" id="KW-1185">Reference proteome</keyword>
<proteinExistence type="predicted"/>
<evidence type="ECO:0000313" key="3">
    <source>
        <dbReference type="Proteomes" id="UP000038009"/>
    </source>
</evidence>
<dbReference type="Proteomes" id="UP000038009">
    <property type="component" value="Unassembled WGS sequence"/>
</dbReference>
<protein>
    <submittedName>
        <fullName evidence="2">Uncharacterized protein</fullName>
    </submittedName>
</protein>
<dbReference type="OMA" id="WRVGGPY"/>
<organism evidence="2 3">
    <name type="scientific">Leptomonas seymouri</name>
    <dbReference type="NCBI Taxonomy" id="5684"/>
    <lineage>
        <taxon>Eukaryota</taxon>
        <taxon>Discoba</taxon>
        <taxon>Euglenozoa</taxon>
        <taxon>Kinetoplastea</taxon>
        <taxon>Metakinetoplastina</taxon>
        <taxon>Trypanosomatida</taxon>
        <taxon>Trypanosomatidae</taxon>
        <taxon>Leishmaniinae</taxon>
        <taxon>Leptomonas</taxon>
    </lineage>
</organism>
<feature type="compositionally biased region" description="Basic residues" evidence="1">
    <location>
        <begin position="221"/>
        <end position="236"/>
    </location>
</feature>
<feature type="compositionally biased region" description="Acidic residues" evidence="1">
    <location>
        <begin position="306"/>
        <end position="317"/>
    </location>
</feature>
<comment type="caution">
    <text evidence="2">The sequence shown here is derived from an EMBL/GenBank/DDBJ whole genome shotgun (WGS) entry which is preliminary data.</text>
</comment>
<dbReference type="OrthoDB" id="267733at2759"/>
<feature type="compositionally biased region" description="Low complexity" evidence="1">
    <location>
        <begin position="203"/>
        <end position="220"/>
    </location>
</feature>
<feature type="compositionally biased region" description="Basic and acidic residues" evidence="1">
    <location>
        <begin position="325"/>
        <end position="334"/>
    </location>
</feature>
<name>A0A0N0P3X1_LEPSE</name>
<feature type="compositionally biased region" description="Basic and acidic residues" evidence="1">
    <location>
        <begin position="138"/>
        <end position="148"/>
    </location>
</feature>
<evidence type="ECO:0000313" key="2">
    <source>
        <dbReference type="EMBL" id="KPI84147.1"/>
    </source>
</evidence>
<dbReference type="VEuPathDB" id="TriTrypDB:Lsey_0285_0040"/>
<feature type="region of interest" description="Disordered" evidence="1">
    <location>
        <begin position="77"/>
        <end position="159"/>
    </location>
</feature>
<feature type="compositionally biased region" description="Polar residues" evidence="1">
    <location>
        <begin position="98"/>
        <end position="111"/>
    </location>
</feature>
<gene>
    <name evidence="2" type="ORF">ABL78_6793</name>
</gene>
<evidence type="ECO:0000256" key="1">
    <source>
        <dbReference type="SAM" id="MobiDB-lite"/>
    </source>
</evidence>
<feature type="compositionally biased region" description="Low complexity" evidence="1">
    <location>
        <begin position="287"/>
        <end position="305"/>
    </location>
</feature>